<dbReference type="AlphaFoldDB" id="A0A286ADJ4"/>
<evidence type="ECO:0000313" key="2">
    <source>
        <dbReference type="Proteomes" id="UP000219281"/>
    </source>
</evidence>
<reference evidence="2" key="1">
    <citation type="submission" date="2017-09" db="EMBL/GenBank/DDBJ databases">
        <authorList>
            <person name="Varghese N."/>
            <person name="Submissions S."/>
        </authorList>
    </citation>
    <scope>NUCLEOTIDE SEQUENCE [LARGE SCALE GENOMIC DNA]</scope>
    <source>
        <strain evidence="2">CGMCC 1.12803</strain>
    </source>
</reference>
<gene>
    <name evidence="1" type="ORF">SAMN06297358_3679</name>
</gene>
<protein>
    <submittedName>
        <fullName evidence="1">Uncharacterized protein</fullName>
    </submittedName>
</protein>
<name>A0A286ADJ4_9SPHI</name>
<dbReference type="EMBL" id="OCMT01000004">
    <property type="protein sequence ID" value="SOD19971.1"/>
    <property type="molecule type" value="Genomic_DNA"/>
</dbReference>
<accession>A0A286ADJ4</accession>
<keyword evidence="2" id="KW-1185">Reference proteome</keyword>
<dbReference type="Proteomes" id="UP000219281">
    <property type="component" value="Unassembled WGS sequence"/>
</dbReference>
<proteinExistence type="predicted"/>
<organism evidence="1 2">
    <name type="scientific">Pedobacter xixiisoli</name>
    <dbReference type="NCBI Taxonomy" id="1476464"/>
    <lineage>
        <taxon>Bacteria</taxon>
        <taxon>Pseudomonadati</taxon>
        <taxon>Bacteroidota</taxon>
        <taxon>Sphingobacteriia</taxon>
        <taxon>Sphingobacteriales</taxon>
        <taxon>Sphingobacteriaceae</taxon>
        <taxon>Pedobacter</taxon>
    </lineage>
</organism>
<sequence>MKVGIFVLNAFGLLHKTTIKYKLEVKYNQ</sequence>
<evidence type="ECO:0000313" key="1">
    <source>
        <dbReference type="EMBL" id="SOD19971.1"/>
    </source>
</evidence>